<dbReference type="InterPro" id="IPR036097">
    <property type="entry name" value="HisK_dim/P_sf"/>
</dbReference>
<evidence type="ECO:0000313" key="11">
    <source>
        <dbReference type="Proteomes" id="UP000245880"/>
    </source>
</evidence>
<dbReference type="SUPFAM" id="SSF47384">
    <property type="entry name" value="Homodimeric domain of signal transducing histidine kinase"/>
    <property type="match status" value="1"/>
</dbReference>
<dbReference type="SMART" id="SM00387">
    <property type="entry name" value="HATPase_c"/>
    <property type="match status" value="1"/>
</dbReference>
<evidence type="ECO:0000259" key="7">
    <source>
        <dbReference type="PROSITE" id="PS50109"/>
    </source>
</evidence>
<dbReference type="InterPro" id="IPR003661">
    <property type="entry name" value="HisK_dim/P_dom"/>
</dbReference>
<dbReference type="Pfam" id="PF00512">
    <property type="entry name" value="HisKA"/>
    <property type="match status" value="1"/>
</dbReference>
<dbReference type="PRINTS" id="PR00344">
    <property type="entry name" value="BCTRLSENSOR"/>
</dbReference>
<evidence type="ECO:0000256" key="6">
    <source>
        <dbReference type="SAM" id="Coils"/>
    </source>
</evidence>
<dbReference type="Pfam" id="PF02518">
    <property type="entry name" value="HATPase_c"/>
    <property type="match status" value="1"/>
</dbReference>
<dbReference type="CDD" id="cd00082">
    <property type="entry name" value="HisKA"/>
    <property type="match status" value="1"/>
</dbReference>
<dbReference type="InterPro" id="IPR052162">
    <property type="entry name" value="Sensor_kinase/Photoreceptor"/>
</dbReference>
<feature type="coiled-coil region" evidence="6">
    <location>
        <begin position="785"/>
        <end position="812"/>
    </location>
</feature>
<feature type="domain" description="PAS" evidence="8">
    <location>
        <begin position="802"/>
        <end position="872"/>
    </location>
</feature>
<dbReference type="InterPro" id="IPR005467">
    <property type="entry name" value="His_kinase_dom"/>
</dbReference>
<dbReference type="PANTHER" id="PTHR43304">
    <property type="entry name" value="PHYTOCHROME-LIKE PROTEIN CPH1"/>
    <property type="match status" value="1"/>
</dbReference>
<evidence type="ECO:0000259" key="9">
    <source>
        <dbReference type="PROSITE" id="PS50113"/>
    </source>
</evidence>
<dbReference type="InterPro" id="IPR035965">
    <property type="entry name" value="PAS-like_dom_sf"/>
</dbReference>
<dbReference type="OrthoDB" id="905895at2"/>
<proteinExistence type="predicted"/>
<dbReference type="Proteomes" id="UP000245880">
    <property type="component" value="Unassembled WGS sequence"/>
</dbReference>
<dbReference type="NCBIfam" id="TIGR00229">
    <property type="entry name" value="sensory_box"/>
    <property type="match status" value="5"/>
</dbReference>
<evidence type="ECO:0000313" key="10">
    <source>
        <dbReference type="EMBL" id="PWJ60260.1"/>
    </source>
</evidence>
<feature type="domain" description="PAS" evidence="8">
    <location>
        <begin position="927"/>
        <end position="999"/>
    </location>
</feature>
<dbReference type="CDD" id="cd00130">
    <property type="entry name" value="PAS"/>
    <property type="match status" value="4"/>
</dbReference>
<dbReference type="PROSITE" id="PS50109">
    <property type="entry name" value="HIS_KIN"/>
    <property type="match status" value="1"/>
</dbReference>
<sequence length="1294" mass="148104">MKQTDPFDPTKISDWRSVCQAISDDYFDHILKLLSLLFEGASTQLALQIHQRTLRCFNNHFTIAAAELFEYAANKPDTIISNMVAIPNKAPQPSQAYALGKAIMAPSGQILGILFVETNASYNLSKIQKEGLLTLIKQAEELIVGAARLGYEQECNRQISRQIARKNQQLKTTRLGTFEWDIATGYTIFDDPWVGILGYNQEEVHPASMKTWDNLVHPHDKHQVQAKVEACLSGKHAFYDLECRMYHKDGTEVWMQIKGTVAEWTDDRQPVTVVGTFTDVTINKTEAHQLKLLTNNIPGAVFRYKISPNGNEALEVVSDGAYALWGVSPELLTANIALLWAGYSSEHPIKSSLKESVDRLITWQGKWPYQHPDGKRRWHEVIGQPMLLDDGSVVCDTVVIDITDKQSLTERETSLAKELRSRNQLIETILQNLPLGIAVNDIDTGQVKMSNEPFSKIYGWPKDHLTDLDSFFKNIYPDSAYRQQMRQVIIEAIQSGDPKRMHWQKVRITTQAGETKYINAKNIPLYEQNLMISTVTDVTQEHLQSLEIQRVRKNSDALINSTEDLIWSMDTQGAVIAYNRAFAQKVHSLTGVVIQEGDVLVSELFKPPVAQKWNQYLQQARLGKPFRILDQQTNQETQQKESRLLSFSPILDEDHHFVAVACYSKDITAEIQGKKQVERTKEELDKILSTSMDVICTVDSEGRYVKVSSASLKTWGYSPEELSAKGYIQFVNEADQAKTLQVAIDAKAGQLVRHFENNIVRKDGGLVPMEWSVIWNTTDQLYYCVARDATEKKNAELQLRQSEQRFKALVQNGNDMISILNSSGNYLYVSPTSYQILGISPSFFLGKNAFDFIHPQDRPQALQSFQQLFHVKTIKLDPFRFQDHRRQWRWIETVITNMLDEPAVKGFVANSRDITDRILSERALQESMERFEKAAEATNDAIWDWDLETNAVYWGGGLKSAFGYDHIPDHTTIATWHQNIHPDDKETIVQSFTNTLQSSETNKILFEYRFKKADGNYALIIERGVISRDNTGQPTRIVGAMTDITYRKDHEETLQKLNADLAKYTKELEQSNTDLEQFAYMASHDLQEPLRMISSFLFQLEKKYADRLDDQAKRYIYFATDGASRMRQIILDLLEYARIGRMELVREPVNLNQLIDNYKQLRKQWMEDKSVLIIAENLPVIMAYKAPIVQILHNLLDNSIKYQRDTQPPEIRIRVKDEATFWEFAIEDNGIGIAPQNLDKIFLFFQKLNKNININSTGIGLTIVKKIVENLNGKIWVESVVNRGSTFYFTIQKP</sequence>
<evidence type="ECO:0000259" key="8">
    <source>
        <dbReference type="PROSITE" id="PS50112"/>
    </source>
</evidence>
<protein>
    <recommendedName>
        <fullName evidence="2">histidine kinase</fullName>
        <ecNumber evidence="2">2.7.13.3</ecNumber>
    </recommendedName>
</protein>
<evidence type="ECO:0000256" key="1">
    <source>
        <dbReference type="ARBA" id="ARBA00000085"/>
    </source>
</evidence>
<keyword evidence="6" id="KW-0175">Coiled coil</keyword>
<dbReference type="SUPFAM" id="SSF55874">
    <property type="entry name" value="ATPase domain of HSP90 chaperone/DNA topoisomerase II/histidine kinase"/>
    <property type="match status" value="1"/>
</dbReference>
<dbReference type="EC" id="2.7.13.3" evidence="2"/>
<dbReference type="InterPro" id="IPR000014">
    <property type="entry name" value="PAS"/>
</dbReference>
<dbReference type="SMART" id="SM00091">
    <property type="entry name" value="PAS"/>
    <property type="match status" value="7"/>
</dbReference>
<feature type="domain" description="PAC" evidence="9">
    <location>
        <begin position="753"/>
        <end position="801"/>
    </location>
</feature>
<dbReference type="Pfam" id="PF08447">
    <property type="entry name" value="PAS_3"/>
    <property type="match status" value="3"/>
</dbReference>
<dbReference type="InterPro" id="IPR013655">
    <property type="entry name" value="PAS_fold_3"/>
</dbReference>
<dbReference type="PROSITE" id="PS50112">
    <property type="entry name" value="PAS"/>
    <property type="match status" value="5"/>
</dbReference>
<keyword evidence="3" id="KW-0597">Phosphoprotein</keyword>
<evidence type="ECO:0000256" key="2">
    <source>
        <dbReference type="ARBA" id="ARBA00012438"/>
    </source>
</evidence>
<name>A0A316AU95_9BACT</name>
<dbReference type="InterPro" id="IPR000700">
    <property type="entry name" value="PAS-assoc_C"/>
</dbReference>
<evidence type="ECO:0000256" key="5">
    <source>
        <dbReference type="ARBA" id="ARBA00022777"/>
    </source>
</evidence>
<feature type="domain" description="PAS" evidence="8">
    <location>
        <begin position="196"/>
        <end position="235"/>
    </location>
</feature>
<dbReference type="EMBL" id="QGDT01000001">
    <property type="protein sequence ID" value="PWJ60260.1"/>
    <property type="molecule type" value="Genomic_DNA"/>
</dbReference>
<keyword evidence="4" id="KW-0808">Transferase</keyword>
<feature type="coiled-coil region" evidence="6">
    <location>
        <begin position="1047"/>
        <end position="1074"/>
    </location>
</feature>
<dbReference type="PANTHER" id="PTHR43304:SF1">
    <property type="entry name" value="PAC DOMAIN-CONTAINING PROTEIN"/>
    <property type="match status" value="1"/>
</dbReference>
<organism evidence="10 11">
    <name type="scientific">Dyadobacter jejuensis</name>
    <dbReference type="NCBI Taxonomy" id="1082580"/>
    <lineage>
        <taxon>Bacteria</taxon>
        <taxon>Pseudomonadati</taxon>
        <taxon>Bacteroidota</taxon>
        <taxon>Cytophagia</taxon>
        <taxon>Cytophagales</taxon>
        <taxon>Spirosomataceae</taxon>
        <taxon>Dyadobacter</taxon>
    </lineage>
</organism>
<accession>A0A316AU95</accession>
<dbReference type="PROSITE" id="PS50113">
    <property type="entry name" value="PAC"/>
    <property type="match status" value="3"/>
</dbReference>
<dbReference type="SMART" id="SM00086">
    <property type="entry name" value="PAC"/>
    <property type="match status" value="6"/>
</dbReference>
<dbReference type="InterPro" id="IPR036890">
    <property type="entry name" value="HATPase_C_sf"/>
</dbReference>
<feature type="domain" description="Histidine kinase" evidence="7">
    <location>
        <begin position="1081"/>
        <end position="1294"/>
    </location>
</feature>
<dbReference type="Gene3D" id="3.30.450.20">
    <property type="entry name" value="PAS domain"/>
    <property type="match status" value="7"/>
</dbReference>
<feature type="domain" description="PAS" evidence="8">
    <location>
        <begin position="422"/>
        <end position="496"/>
    </location>
</feature>
<feature type="domain" description="PAS" evidence="8">
    <location>
        <begin position="680"/>
        <end position="750"/>
    </location>
</feature>
<dbReference type="SUPFAM" id="SSF55785">
    <property type="entry name" value="PYP-like sensor domain (PAS domain)"/>
    <property type="match status" value="7"/>
</dbReference>
<feature type="domain" description="PAC" evidence="9">
    <location>
        <begin position="239"/>
        <end position="292"/>
    </location>
</feature>
<reference evidence="10 11" key="1">
    <citation type="submission" date="2018-03" db="EMBL/GenBank/DDBJ databases">
        <title>Genomic Encyclopedia of Archaeal and Bacterial Type Strains, Phase II (KMG-II): from individual species to whole genera.</title>
        <authorList>
            <person name="Goeker M."/>
        </authorList>
    </citation>
    <scope>NUCLEOTIDE SEQUENCE [LARGE SCALE GENOMIC DNA]</scope>
    <source>
        <strain evidence="10 11">DSM 100346</strain>
    </source>
</reference>
<dbReference type="InterPro" id="IPR001610">
    <property type="entry name" value="PAC"/>
</dbReference>
<comment type="caution">
    <text evidence="10">The sequence shown here is derived from an EMBL/GenBank/DDBJ whole genome shotgun (WGS) entry which is preliminary data.</text>
</comment>
<dbReference type="Gene3D" id="3.30.565.10">
    <property type="entry name" value="Histidine kinase-like ATPase, C-terminal domain"/>
    <property type="match status" value="1"/>
</dbReference>
<comment type="catalytic activity">
    <reaction evidence="1">
        <text>ATP + protein L-histidine = ADP + protein N-phospho-L-histidine.</text>
        <dbReference type="EC" id="2.7.13.3"/>
    </reaction>
</comment>
<dbReference type="Gene3D" id="1.10.287.130">
    <property type="match status" value="1"/>
</dbReference>
<dbReference type="RefSeq" id="WP_109672399.1">
    <property type="nucleotide sequence ID" value="NZ_QGDT01000001.1"/>
</dbReference>
<dbReference type="GO" id="GO:0000155">
    <property type="term" value="F:phosphorelay sensor kinase activity"/>
    <property type="evidence" value="ECO:0007669"/>
    <property type="project" value="InterPro"/>
</dbReference>
<feature type="domain" description="PAC" evidence="9">
    <location>
        <begin position="1004"/>
        <end position="1056"/>
    </location>
</feature>
<keyword evidence="11" id="KW-1185">Reference proteome</keyword>
<gene>
    <name evidence="10" type="ORF">CLV98_101441</name>
</gene>
<dbReference type="InterPro" id="IPR003594">
    <property type="entry name" value="HATPase_dom"/>
</dbReference>
<evidence type="ECO:0000256" key="3">
    <source>
        <dbReference type="ARBA" id="ARBA00022553"/>
    </source>
</evidence>
<dbReference type="InterPro" id="IPR004358">
    <property type="entry name" value="Sig_transdc_His_kin-like_C"/>
</dbReference>
<keyword evidence="5" id="KW-0418">Kinase</keyword>
<dbReference type="SMART" id="SM00388">
    <property type="entry name" value="HisKA"/>
    <property type="match status" value="1"/>
</dbReference>
<dbReference type="Pfam" id="PF13426">
    <property type="entry name" value="PAS_9"/>
    <property type="match status" value="3"/>
</dbReference>
<dbReference type="FunFam" id="3.30.565.10:FF:000006">
    <property type="entry name" value="Sensor histidine kinase WalK"/>
    <property type="match status" value="1"/>
</dbReference>
<evidence type="ECO:0000256" key="4">
    <source>
        <dbReference type="ARBA" id="ARBA00022679"/>
    </source>
</evidence>